<dbReference type="EMBL" id="CAAALY010131007">
    <property type="protein sequence ID" value="VEL32166.1"/>
    <property type="molecule type" value="Genomic_DNA"/>
</dbReference>
<name>A0A3S5AU92_9PLAT</name>
<sequence length="143" mass="15892">MPEETADDTVDCRKNEAKRLWRQAMPHMTWHAYKKLTPDIGSFPLSCQTPRIQRFFNSRDRCHKCRAKRLLVNTLSGYIELNGKTGSHGLPGAKSRACRLAEWRSESTRSPLDWRVPGSSLAGTVGQCRDCGPGGMATSAVGD</sequence>
<protein>
    <submittedName>
        <fullName evidence="1">Uncharacterized protein</fullName>
    </submittedName>
</protein>
<evidence type="ECO:0000313" key="2">
    <source>
        <dbReference type="Proteomes" id="UP000784294"/>
    </source>
</evidence>
<proteinExistence type="predicted"/>
<reference evidence="1" key="1">
    <citation type="submission" date="2018-11" db="EMBL/GenBank/DDBJ databases">
        <authorList>
            <consortium name="Pathogen Informatics"/>
        </authorList>
    </citation>
    <scope>NUCLEOTIDE SEQUENCE</scope>
</reference>
<comment type="caution">
    <text evidence="1">The sequence shown here is derived from an EMBL/GenBank/DDBJ whole genome shotgun (WGS) entry which is preliminary data.</text>
</comment>
<feature type="non-terminal residue" evidence="1">
    <location>
        <position position="1"/>
    </location>
</feature>
<accession>A0A3S5AU92</accession>
<organism evidence="1 2">
    <name type="scientific">Protopolystoma xenopodis</name>
    <dbReference type="NCBI Taxonomy" id="117903"/>
    <lineage>
        <taxon>Eukaryota</taxon>
        <taxon>Metazoa</taxon>
        <taxon>Spiralia</taxon>
        <taxon>Lophotrochozoa</taxon>
        <taxon>Platyhelminthes</taxon>
        <taxon>Monogenea</taxon>
        <taxon>Polyopisthocotylea</taxon>
        <taxon>Polystomatidea</taxon>
        <taxon>Polystomatidae</taxon>
        <taxon>Protopolystoma</taxon>
    </lineage>
</organism>
<evidence type="ECO:0000313" key="1">
    <source>
        <dbReference type="EMBL" id="VEL32166.1"/>
    </source>
</evidence>
<dbReference type="AlphaFoldDB" id="A0A3S5AU92"/>
<keyword evidence="2" id="KW-1185">Reference proteome</keyword>
<gene>
    <name evidence="1" type="ORF">PXEA_LOCUS25606</name>
</gene>
<dbReference type="Proteomes" id="UP000784294">
    <property type="component" value="Unassembled WGS sequence"/>
</dbReference>